<dbReference type="EMBL" id="UINC01000968">
    <property type="protein sequence ID" value="SUZ65798.1"/>
    <property type="molecule type" value="Genomic_DNA"/>
</dbReference>
<proteinExistence type="inferred from homology"/>
<dbReference type="SUPFAM" id="SSF53244">
    <property type="entry name" value="MurD-like peptide ligases, peptide-binding domain"/>
    <property type="match status" value="1"/>
</dbReference>
<feature type="domain" description="Mur ligase C-terminal" evidence="7">
    <location>
        <begin position="307"/>
        <end position="422"/>
    </location>
</feature>
<dbReference type="InterPro" id="IPR004101">
    <property type="entry name" value="Mur_ligase_C"/>
</dbReference>
<dbReference type="GO" id="GO:0005829">
    <property type="term" value="C:cytosol"/>
    <property type="evidence" value="ECO:0007669"/>
    <property type="project" value="TreeGrafter"/>
</dbReference>
<dbReference type="Gene3D" id="3.90.190.20">
    <property type="entry name" value="Mur ligase, C-terminal domain"/>
    <property type="match status" value="1"/>
</dbReference>
<organism evidence="8">
    <name type="scientific">marine metagenome</name>
    <dbReference type="NCBI Taxonomy" id="408172"/>
    <lineage>
        <taxon>unclassified sequences</taxon>
        <taxon>metagenomes</taxon>
        <taxon>ecological metagenomes</taxon>
    </lineage>
</organism>
<dbReference type="InterPro" id="IPR036615">
    <property type="entry name" value="Mur_ligase_C_dom_sf"/>
</dbReference>
<keyword evidence="2" id="KW-0436">Ligase</keyword>
<dbReference type="NCBIfam" id="TIGR01499">
    <property type="entry name" value="folC"/>
    <property type="match status" value="1"/>
</dbReference>
<sequence length="438" mass="48580">MSPSDKDYLQVLSAMESWGSYEITAQPRDLSKLDGIRLLLKDLGNPQENYKIIHIAGTNGKGLSATIISHLLRVQGFSSGCYTSPHLTDIRERITLNGQFVAKSTFTQSASLVLKIARGYKGNPYLSYFDVLTAIALHAFMTEKMEWVVLETGLGGLADSTNVTAKELCVLTRVGLDHQEVLGSSLQKIAAEKIGITRSDIPVVVAEQVTELKSWLREQFRKSKVPCYFVDEIFDGYFPDKQLSTEFYSKPRMACIQTSLCAMQVLFKGNSSEKQKWLACAKKVKMRGRLDLQQNVFWRKHGKYFKTMLFDGGHNFDALTALIEFLTTNKLVPCTLILGMAADKLDSTLQTPLKELCEKAENLIFTPVPSPRSATPEALKNFINESGNFEHSPKIKHSSSAEEALESALLTDEKPVVVAGSFYLVGELMQILGNGNAA</sequence>
<dbReference type="PIRSF" id="PIRSF001563">
    <property type="entry name" value="Folylpolyglu_synth"/>
    <property type="match status" value="1"/>
</dbReference>
<keyword evidence="5" id="KW-0067">ATP-binding</keyword>
<evidence type="ECO:0000256" key="5">
    <source>
        <dbReference type="ARBA" id="ARBA00022840"/>
    </source>
</evidence>
<evidence type="ECO:0000256" key="6">
    <source>
        <dbReference type="ARBA" id="ARBA00022842"/>
    </source>
</evidence>
<dbReference type="GO" id="GO:0004326">
    <property type="term" value="F:tetrahydrofolylpolyglutamate synthase activity"/>
    <property type="evidence" value="ECO:0007669"/>
    <property type="project" value="InterPro"/>
</dbReference>
<dbReference type="GO" id="GO:0005524">
    <property type="term" value="F:ATP binding"/>
    <property type="evidence" value="ECO:0007669"/>
    <property type="project" value="UniProtKB-KW"/>
</dbReference>
<dbReference type="InterPro" id="IPR036565">
    <property type="entry name" value="Mur-like_cat_sf"/>
</dbReference>
<evidence type="ECO:0000256" key="2">
    <source>
        <dbReference type="ARBA" id="ARBA00022598"/>
    </source>
</evidence>
<dbReference type="AlphaFoldDB" id="A0A381PHD2"/>
<name>A0A381PHD2_9ZZZZ</name>
<keyword evidence="4" id="KW-0547">Nucleotide-binding</keyword>
<dbReference type="SUPFAM" id="SSF53623">
    <property type="entry name" value="MurD-like peptide ligases, catalytic domain"/>
    <property type="match status" value="1"/>
</dbReference>
<dbReference type="GO" id="GO:0008841">
    <property type="term" value="F:dihydrofolate synthase activity"/>
    <property type="evidence" value="ECO:0007669"/>
    <property type="project" value="TreeGrafter"/>
</dbReference>
<protein>
    <recommendedName>
        <fullName evidence="7">Mur ligase C-terminal domain-containing protein</fullName>
    </recommendedName>
</protein>
<keyword evidence="3" id="KW-0479">Metal-binding</keyword>
<comment type="similarity">
    <text evidence="1">Belongs to the folylpolyglutamate synthase family.</text>
</comment>
<evidence type="ECO:0000256" key="3">
    <source>
        <dbReference type="ARBA" id="ARBA00022723"/>
    </source>
</evidence>
<keyword evidence="6" id="KW-0460">Magnesium</keyword>
<evidence type="ECO:0000259" key="7">
    <source>
        <dbReference type="Pfam" id="PF02875"/>
    </source>
</evidence>
<dbReference type="Pfam" id="PF02875">
    <property type="entry name" value="Mur_ligase_C"/>
    <property type="match status" value="1"/>
</dbReference>
<evidence type="ECO:0000256" key="1">
    <source>
        <dbReference type="ARBA" id="ARBA00008276"/>
    </source>
</evidence>
<dbReference type="GO" id="GO:0046872">
    <property type="term" value="F:metal ion binding"/>
    <property type="evidence" value="ECO:0007669"/>
    <property type="project" value="UniProtKB-KW"/>
</dbReference>
<dbReference type="GO" id="GO:0005739">
    <property type="term" value="C:mitochondrion"/>
    <property type="evidence" value="ECO:0007669"/>
    <property type="project" value="TreeGrafter"/>
</dbReference>
<dbReference type="PANTHER" id="PTHR11136:SF0">
    <property type="entry name" value="DIHYDROFOLATE SYNTHETASE-RELATED"/>
    <property type="match status" value="1"/>
</dbReference>
<dbReference type="PANTHER" id="PTHR11136">
    <property type="entry name" value="FOLYLPOLYGLUTAMATE SYNTHASE-RELATED"/>
    <property type="match status" value="1"/>
</dbReference>
<dbReference type="Gene3D" id="3.40.1190.10">
    <property type="entry name" value="Mur-like, catalytic domain"/>
    <property type="match status" value="1"/>
</dbReference>
<dbReference type="InterPro" id="IPR001645">
    <property type="entry name" value="Folylpolyglutamate_synth"/>
</dbReference>
<evidence type="ECO:0000313" key="8">
    <source>
        <dbReference type="EMBL" id="SUZ65798.1"/>
    </source>
</evidence>
<accession>A0A381PHD2</accession>
<evidence type="ECO:0000256" key="4">
    <source>
        <dbReference type="ARBA" id="ARBA00022741"/>
    </source>
</evidence>
<reference evidence="8" key="1">
    <citation type="submission" date="2018-05" db="EMBL/GenBank/DDBJ databases">
        <authorList>
            <person name="Lanie J.A."/>
            <person name="Ng W.-L."/>
            <person name="Kazmierczak K.M."/>
            <person name="Andrzejewski T.M."/>
            <person name="Davidsen T.M."/>
            <person name="Wayne K.J."/>
            <person name="Tettelin H."/>
            <person name="Glass J.I."/>
            <person name="Rusch D."/>
            <person name="Podicherti R."/>
            <person name="Tsui H.-C.T."/>
            <person name="Winkler M.E."/>
        </authorList>
    </citation>
    <scope>NUCLEOTIDE SEQUENCE</scope>
</reference>
<gene>
    <name evidence="8" type="ORF">METZ01_LOCUS18652</name>
</gene>